<dbReference type="GO" id="GO:0008615">
    <property type="term" value="P:pyridoxine biosynthetic process"/>
    <property type="evidence" value="ECO:0007669"/>
    <property type="project" value="UniProtKB-KW"/>
</dbReference>
<evidence type="ECO:0000256" key="6">
    <source>
        <dbReference type="RuleBase" id="RU003719"/>
    </source>
</evidence>
<gene>
    <name evidence="9" type="ORF">IAB81_00770</name>
</gene>
<dbReference type="AlphaFoldDB" id="A0A9D9IH79"/>
<comment type="similarity">
    <text evidence="1 6">Belongs to the D-isomer specific 2-hydroxyacid dehydrogenase family.</text>
</comment>
<keyword evidence="5" id="KW-0664">Pyridoxine biosynthesis</keyword>
<keyword evidence="2" id="KW-0963">Cytoplasm</keyword>
<dbReference type="Pfam" id="PF00389">
    <property type="entry name" value="2-Hacid_dh"/>
    <property type="match status" value="1"/>
</dbReference>
<dbReference type="CDD" id="cd12158">
    <property type="entry name" value="ErythrP_dh"/>
    <property type="match status" value="1"/>
</dbReference>
<dbReference type="GO" id="GO:0005737">
    <property type="term" value="C:cytoplasm"/>
    <property type="evidence" value="ECO:0007669"/>
    <property type="project" value="InterPro"/>
</dbReference>
<dbReference type="InterPro" id="IPR006139">
    <property type="entry name" value="D-isomer_2_OHA_DH_cat_dom"/>
</dbReference>
<keyword evidence="3 6" id="KW-0560">Oxidoreductase</keyword>
<proteinExistence type="inferred from homology"/>
<dbReference type="PANTHER" id="PTHR43761:SF1">
    <property type="entry name" value="D-ISOMER SPECIFIC 2-HYDROXYACID DEHYDROGENASE CATALYTIC DOMAIN-CONTAINING PROTEIN-RELATED"/>
    <property type="match status" value="1"/>
</dbReference>
<dbReference type="SUPFAM" id="SSF51735">
    <property type="entry name" value="NAD(P)-binding Rossmann-fold domains"/>
    <property type="match status" value="1"/>
</dbReference>
<dbReference type="InterPro" id="IPR050418">
    <property type="entry name" value="D-iso_2-hydroxyacid_DH_PdxB"/>
</dbReference>
<dbReference type="GO" id="GO:0051287">
    <property type="term" value="F:NAD binding"/>
    <property type="evidence" value="ECO:0007669"/>
    <property type="project" value="InterPro"/>
</dbReference>
<evidence type="ECO:0000256" key="2">
    <source>
        <dbReference type="ARBA" id="ARBA00022490"/>
    </source>
</evidence>
<dbReference type="PANTHER" id="PTHR43761">
    <property type="entry name" value="D-ISOMER SPECIFIC 2-HYDROXYACID DEHYDROGENASE FAMILY PROTEIN (AFU_ORTHOLOGUE AFUA_1G13630)"/>
    <property type="match status" value="1"/>
</dbReference>
<dbReference type="Pfam" id="PF02826">
    <property type="entry name" value="2-Hacid_dh_C"/>
    <property type="match status" value="1"/>
</dbReference>
<dbReference type="InterPro" id="IPR036291">
    <property type="entry name" value="NAD(P)-bd_dom_sf"/>
</dbReference>
<evidence type="ECO:0000256" key="5">
    <source>
        <dbReference type="ARBA" id="ARBA00023096"/>
    </source>
</evidence>
<feature type="domain" description="D-isomer specific 2-hydroxyacid dehydrogenase NAD-binding" evidence="8">
    <location>
        <begin position="108"/>
        <end position="250"/>
    </location>
</feature>
<dbReference type="InterPro" id="IPR006140">
    <property type="entry name" value="D-isomer_DH_NAD-bd"/>
</dbReference>
<feature type="domain" description="D-isomer specific 2-hydroxyacid dehydrogenase catalytic" evidence="7">
    <location>
        <begin position="21"/>
        <end position="251"/>
    </location>
</feature>
<reference evidence="9" key="1">
    <citation type="submission" date="2020-10" db="EMBL/GenBank/DDBJ databases">
        <authorList>
            <person name="Gilroy R."/>
        </authorList>
    </citation>
    <scope>NUCLEOTIDE SEQUENCE</scope>
    <source>
        <strain evidence="9">B1-8020</strain>
    </source>
</reference>
<organism evidence="9 10">
    <name type="scientific">Candidatus Merdivivens pullicola</name>
    <dbReference type="NCBI Taxonomy" id="2840872"/>
    <lineage>
        <taxon>Bacteria</taxon>
        <taxon>Pseudomonadati</taxon>
        <taxon>Bacteroidota</taxon>
        <taxon>Bacteroidia</taxon>
        <taxon>Bacteroidales</taxon>
        <taxon>Muribaculaceae</taxon>
        <taxon>Muribaculaceae incertae sedis</taxon>
        <taxon>Candidatus Merdivivens</taxon>
    </lineage>
</organism>
<dbReference type="PROSITE" id="PS00670">
    <property type="entry name" value="D_2_HYDROXYACID_DH_2"/>
    <property type="match status" value="1"/>
</dbReference>
<dbReference type="Proteomes" id="UP000823604">
    <property type="component" value="Unassembled WGS sequence"/>
</dbReference>
<dbReference type="GO" id="GO:0033711">
    <property type="term" value="F:4-phosphoerythronate dehydrogenase activity"/>
    <property type="evidence" value="ECO:0007669"/>
    <property type="project" value="InterPro"/>
</dbReference>
<sequence length="343" mass="37652">MKIVIDSEIPYIKGVLEPFADVEYLRPDMITPETVKDADALFVRTWTVCDERLLSRSKVRFAATATAGMNHIDVRWCSAHGVVTANAPGCNAMGVVQYLFTALFYAAEMKKISLRGKRLGIIGAGNIGGRVAAMAGKFGLVPLVCDPPRAAAEGPEGFCKLEDLLSVSDIVTLHVPLYSGTYKMAGVNFFSKMRKNTIFVNASRGDVVDEDALMRARDGFSALIMDVWHNEPHVSPEVIEAADISTPHIAGYSLAGKLNATAAVVRAFADFAGIPELKDFYPDSGHGREEVSRFLDTGGSQEELARRLVDIFPIGRESMKLKAEPGDFGRLRTEYRYRTEFYV</sequence>
<dbReference type="SUPFAM" id="SSF52283">
    <property type="entry name" value="Formate/glycerate dehydrogenase catalytic domain-like"/>
    <property type="match status" value="1"/>
</dbReference>
<evidence type="ECO:0000259" key="7">
    <source>
        <dbReference type="Pfam" id="PF00389"/>
    </source>
</evidence>
<comment type="caution">
    <text evidence="9">The sequence shown here is derived from an EMBL/GenBank/DDBJ whole genome shotgun (WGS) entry which is preliminary data.</text>
</comment>
<keyword evidence="4" id="KW-0520">NAD</keyword>
<evidence type="ECO:0000256" key="4">
    <source>
        <dbReference type="ARBA" id="ARBA00023027"/>
    </source>
</evidence>
<dbReference type="InterPro" id="IPR029753">
    <property type="entry name" value="D-isomer_DH_CS"/>
</dbReference>
<evidence type="ECO:0000259" key="8">
    <source>
        <dbReference type="Pfam" id="PF02826"/>
    </source>
</evidence>
<name>A0A9D9IH79_9BACT</name>
<reference evidence="9" key="2">
    <citation type="journal article" date="2021" name="PeerJ">
        <title>Extensive microbial diversity within the chicken gut microbiome revealed by metagenomics and culture.</title>
        <authorList>
            <person name="Gilroy R."/>
            <person name="Ravi A."/>
            <person name="Getino M."/>
            <person name="Pursley I."/>
            <person name="Horton D.L."/>
            <person name="Alikhan N.F."/>
            <person name="Baker D."/>
            <person name="Gharbi K."/>
            <person name="Hall N."/>
            <person name="Watson M."/>
            <person name="Adriaenssens E.M."/>
            <person name="Foster-Nyarko E."/>
            <person name="Jarju S."/>
            <person name="Secka A."/>
            <person name="Antonio M."/>
            <person name="Oren A."/>
            <person name="Chaudhuri R.R."/>
            <person name="La Ragione R."/>
            <person name="Hildebrand F."/>
            <person name="Pallen M.J."/>
        </authorList>
    </citation>
    <scope>NUCLEOTIDE SEQUENCE</scope>
    <source>
        <strain evidence="9">B1-8020</strain>
    </source>
</reference>
<dbReference type="InterPro" id="IPR020921">
    <property type="entry name" value="Erythronate-4-P_DHase"/>
</dbReference>
<dbReference type="Gene3D" id="3.40.50.720">
    <property type="entry name" value="NAD(P)-binding Rossmann-like Domain"/>
    <property type="match status" value="2"/>
</dbReference>
<dbReference type="EMBL" id="JADIMA010000008">
    <property type="protein sequence ID" value="MBO8472150.1"/>
    <property type="molecule type" value="Genomic_DNA"/>
</dbReference>
<dbReference type="PROSITE" id="PS00671">
    <property type="entry name" value="D_2_HYDROXYACID_DH_3"/>
    <property type="match status" value="1"/>
</dbReference>
<evidence type="ECO:0000313" key="10">
    <source>
        <dbReference type="Proteomes" id="UP000823604"/>
    </source>
</evidence>
<evidence type="ECO:0000256" key="1">
    <source>
        <dbReference type="ARBA" id="ARBA00005854"/>
    </source>
</evidence>
<protein>
    <submittedName>
        <fullName evidence="9">4-phosphoerythronate dehydrogenase</fullName>
    </submittedName>
</protein>
<accession>A0A9D9IH79</accession>
<evidence type="ECO:0000313" key="9">
    <source>
        <dbReference type="EMBL" id="MBO8472150.1"/>
    </source>
</evidence>
<evidence type="ECO:0000256" key="3">
    <source>
        <dbReference type="ARBA" id="ARBA00023002"/>
    </source>
</evidence>